<dbReference type="SUPFAM" id="SSF55486">
    <property type="entry name" value="Metalloproteases ('zincins'), catalytic domain"/>
    <property type="match status" value="1"/>
</dbReference>
<evidence type="ECO:0000313" key="2">
    <source>
        <dbReference type="EMBL" id="KZX20014.1"/>
    </source>
</evidence>
<dbReference type="AlphaFoldDB" id="A0A166H657"/>
<protein>
    <submittedName>
        <fullName evidence="2">Uncharacterized protein</fullName>
    </submittedName>
</protein>
<gene>
    <name evidence="2" type="ORF">ACH61_02875</name>
</gene>
<comment type="caution">
    <text evidence="2">The sequence shown here is derived from an EMBL/GenBank/DDBJ whole genome shotgun (WGS) entry which is preliminary data.</text>
</comment>
<sequence length="88" mass="9343">MWRPVHPTPVGPEARDSLWSHPDLLPGSDDLDDPSALVARLTAEASGQSPEPDEMDRALEDLLNGTMPDATEGDSGDEGPDPTGDRPV</sequence>
<feature type="compositionally biased region" description="Pro residues" evidence="1">
    <location>
        <begin position="1"/>
        <end position="10"/>
    </location>
</feature>
<name>A0A166H657_9MICO</name>
<feature type="compositionally biased region" description="Acidic residues" evidence="1">
    <location>
        <begin position="71"/>
        <end position="80"/>
    </location>
</feature>
<reference evidence="2 3" key="1">
    <citation type="submission" date="2015-08" db="EMBL/GenBank/DDBJ databases">
        <title>Draft Genome Sequence of Rathayibacter sp. Strain VKM Ac-2596 Isolated from Leaf Gall Induced by Plant-Parasitic Nematodes.</title>
        <authorList>
            <person name="Vasilenko O.V."/>
            <person name="Starodumova I.P."/>
            <person name="Tarlachkov S.V."/>
            <person name="Dorofeeva L.V."/>
            <person name="Evtushenko L.I."/>
        </authorList>
    </citation>
    <scope>NUCLEOTIDE SEQUENCE [LARGE SCALE GENOMIC DNA]</scope>
    <source>
        <strain evidence="2 3">VKM Ac-2596</strain>
    </source>
</reference>
<dbReference type="PATRIC" id="fig|1671680.3.peg.3094"/>
<feature type="region of interest" description="Disordered" evidence="1">
    <location>
        <begin position="1"/>
        <end position="88"/>
    </location>
</feature>
<organism evidence="2 3">
    <name type="scientific">Rathayibacter tanaceti</name>
    <dbReference type="NCBI Taxonomy" id="1671680"/>
    <lineage>
        <taxon>Bacteria</taxon>
        <taxon>Bacillati</taxon>
        <taxon>Actinomycetota</taxon>
        <taxon>Actinomycetes</taxon>
        <taxon>Micrococcales</taxon>
        <taxon>Microbacteriaceae</taxon>
        <taxon>Rathayibacter</taxon>
    </lineage>
</organism>
<dbReference type="EMBL" id="LIIN01000152">
    <property type="protein sequence ID" value="KZX20014.1"/>
    <property type="molecule type" value="Genomic_DNA"/>
</dbReference>
<dbReference type="Pfam" id="PF10103">
    <property type="entry name" value="Zincin_2"/>
    <property type="match status" value="1"/>
</dbReference>
<accession>A0A166H657</accession>
<keyword evidence="3" id="KW-1185">Reference proteome</keyword>
<dbReference type="InterPro" id="IPR018766">
    <property type="entry name" value="Zinicin_2"/>
</dbReference>
<evidence type="ECO:0000256" key="1">
    <source>
        <dbReference type="SAM" id="MobiDB-lite"/>
    </source>
</evidence>
<dbReference type="Proteomes" id="UP000076717">
    <property type="component" value="Unassembled WGS sequence"/>
</dbReference>
<proteinExistence type="predicted"/>
<evidence type="ECO:0000313" key="3">
    <source>
        <dbReference type="Proteomes" id="UP000076717"/>
    </source>
</evidence>